<dbReference type="AlphaFoldDB" id="A0A936YXV4"/>
<gene>
    <name evidence="1" type="ORF">JJ685_05375</name>
</gene>
<reference evidence="1 2" key="1">
    <citation type="journal article" date="2017" name="Int. J. Syst. Evol. Microbiol.">
        <title>Ramlibacter monticola sp. nov., isolated from forest soil.</title>
        <authorList>
            <person name="Chaudhary D.K."/>
            <person name="Kim J."/>
        </authorList>
    </citation>
    <scope>NUCLEOTIDE SEQUENCE [LARGE SCALE GENOMIC DNA]</scope>
    <source>
        <strain evidence="1 2">KACC 19175</strain>
    </source>
</reference>
<organism evidence="1 2">
    <name type="scientific">Ramlibacter monticola</name>
    <dbReference type="NCBI Taxonomy" id="1926872"/>
    <lineage>
        <taxon>Bacteria</taxon>
        <taxon>Pseudomonadati</taxon>
        <taxon>Pseudomonadota</taxon>
        <taxon>Betaproteobacteria</taxon>
        <taxon>Burkholderiales</taxon>
        <taxon>Comamonadaceae</taxon>
        <taxon>Ramlibacter</taxon>
    </lineage>
</organism>
<comment type="caution">
    <text evidence="1">The sequence shown here is derived from an EMBL/GenBank/DDBJ whole genome shotgun (WGS) entry which is preliminary data.</text>
</comment>
<dbReference type="Proteomes" id="UP000599109">
    <property type="component" value="Unassembled WGS sequence"/>
</dbReference>
<accession>A0A936YXV4</accession>
<dbReference type="EMBL" id="JAEQNE010000001">
    <property type="protein sequence ID" value="MBL0390569.1"/>
    <property type="molecule type" value="Genomic_DNA"/>
</dbReference>
<name>A0A936YXV4_9BURK</name>
<dbReference type="RefSeq" id="WP_201673163.1">
    <property type="nucleotide sequence ID" value="NZ_JAEQNE010000001.1"/>
</dbReference>
<sequence>MLSALIYFGGSVPNLSSTDGGSEVDRRAIQLCWQDQARKSLEPSAARFVAATCEKLETEYMQKHGRRP</sequence>
<evidence type="ECO:0000313" key="2">
    <source>
        <dbReference type="Proteomes" id="UP000599109"/>
    </source>
</evidence>
<protein>
    <submittedName>
        <fullName evidence="1">Uncharacterized protein</fullName>
    </submittedName>
</protein>
<proteinExistence type="predicted"/>
<evidence type="ECO:0000313" key="1">
    <source>
        <dbReference type="EMBL" id="MBL0390569.1"/>
    </source>
</evidence>
<keyword evidence="2" id="KW-1185">Reference proteome</keyword>